<dbReference type="InterPro" id="IPR013785">
    <property type="entry name" value="Aldolase_TIM"/>
</dbReference>
<comment type="catalytic activity">
    <reaction evidence="4">
        <text>Hydrolysis of terminal, non-reducing alpha-D-galactose residues in alpha-D-galactosides, including galactose oligosaccharides, galactomannans and galactolipids.</text>
        <dbReference type="EC" id="3.2.1.22"/>
    </reaction>
</comment>
<reference evidence="5" key="1">
    <citation type="submission" date="2020-06" db="EMBL/GenBank/DDBJ databases">
        <title>WGS assembly of Ceratodon purpureus strain R40.</title>
        <authorList>
            <person name="Carey S.B."/>
            <person name="Jenkins J."/>
            <person name="Shu S."/>
            <person name="Lovell J.T."/>
            <person name="Sreedasyam A."/>
            <person name="Maumus F."/>
            <person name="Tiley G.P."/>
            <person name="Fernandez-Pozo N."/>
            <person name="Barry K."/>
            <person name="Chen C."/>
            <person name="Wang M."/>
            <person name="Lipzen A."/>
            <person name="Daum C."/>
            <person name="Saski C.A."/>
            <person name="Payton A.C."/>
            <person name="Mcbreen J.C."/>
            <person name="Conrad R.E."/>
            <person name="Kollar L.M."/>
            <person name="Olsson S."/>
            <person name="Huttunen S."/>
            <person name="Landis J.B."/>
            <person name="Wickett N.J."/>
            <person name="Johnson M.G."/>
            <person name="Rensing S.A."/>
            <person name="Grimwood J."/>
            <person name="Schmutz J."/>
            <person name="Mcdaniel S.F."/>
        </authorList>
    </citation>
    <scope>NUCLEOTIDE SEQUENCE</scope>
    <source>
        <strain evidence="5">R40</strain>
    </source>
</reference>
<gene>
    <name evidence="5" type="ORF">KC19_1G189800</name>
</gene>
<keyword evidence="6" id="KW-1185">Reference proteome</keyword>
<evidence type="ECO:0000256" key="4">
    <source>
        <dbReference type="RuleBase" id="RU361168"/>
    </source>
</evidence>
<evidence type="ECO:0000256" key="2">
    <source>
        <dbReference type="ARBA" id="ARBA00022801"/>
    </source>
</evidence>
<dbReference type="AlphaFoldDB" id="A0A8T0J9V9"/>
<dbReference type="EC" id="3.2.1.22" evidence="4"/>
<dbReference type="PRINTS" id="PR00740">
    <property type="entry name" value="GLHYDRLASE27"/>
</dbReference>
<dbReference type="InterPro" id="IPR017853">
    <property type="entry name" value="GH"/>
</dbReference>
<proteinExistence type="inferred from homology"/>
<keyword evidence="2 4" id="KW-0378">Hydrolase</keyword>
<keyword evidence="3 4" id="KW-0326">Glycosidase</keyword>
<keyword evidence="4" id="KW-1015">Disulfide bond</keyword>
<sequence>MAIPKLLNGGLLSTRRKSVTRACERGLKLRSQYADGVKMPTTISIVVAFVGLFFSILCKADGGVPTKGFEHLALTPPRGWNSYNSFSWIVSEKEFLDNAKFVSEHLLKFGYEYVVVDFLWYRKLEPDASVWSSGHDVIDQWGRPVPDPGRWPSSRDGRGFARVAEQVHAMGLKFGIHVMRGISTAAVQANTPILGAKGSPDTKSGRPWLAADIAVPGTECKWMTCCFMGIDASSEGGRAFVKSLYDQYASWGVDFIKHDCVFGVPDLRISEIELVSKSIAEAGRPMVYSLSPGVQATPEIGSKVSNMANMYRVTADDWDTWSDLETHFDVARDFAAAGMIGAPSERGRSWPDLDMLPLGWLTDPGAPVGPHRWCNLSPAEQHTQVSLWAMAKSPLMYGGDLRAIDNATLSLITNPWILDINAHSVDNLELQSTPSHTSSKSSRFGLSDCKDEIPRRWSLRSVRHSQDANQVCWTSTASSERRWRKGEELPLKCLHWTPFASGSQVANTSSRMGFIASPPELHGCLAPVVLGISNTEVQQPSMQNVECSSEEPNQLWHLTAEGRLRNEHTGLCAIVVEEGERIWVARHSSDQVYYMAFFNLGSTATHMAVGIDTVIRRFVPSTKIIDVSSGSNPHRRVMLADNTDLICKAFDVWNQHDLGVVGNSVGALVEGHGVAVYILTCTTSL</sequence>
<dbReference type="GO" id="GO:0004557">
    <property type="term" value="F:alpha-galactosidase activity"/>
    <property type="evidence" value="ECO:0007669"/>
    <property type="project" value="UniProtKB-EC"/>
</dbReference>
<protein>
    <recommendedName>
        <fullName evidence="4">Alpha-galactosidase</fullName>
        <ecNumber evidence="4">3.2.1.22</ecNumber>
    </recommendedName>
    <alternativeName>
        <fullName evidence="4">Melibiase</fullName>
    </alternativeName>
</protein>
<dbReference type="PROSITE" id="PS50231">
    <property type="entry name" value="RICIN_B_LECTIN"/>
    <property type="match status" value="1"/>
</dbReference>
<dbReference type="InterPro" id="IPR013780">
    <property type="entry name" value="Glyco_hydro_b"/>
</dbReference>
<dbReference type="Pfam" id="PF16499">
    <property type="entry name" value="Melibiase_2"/>
    <property type="match status" value="1"/>
</dbReference>
<dbReference type="SUPFAM" id="SSF51445">
    <property type="entry name" value="(Trans)glycosidases"/>
    <property type="match status" value="1"/>
</dbReference>
<dbReference type="PANTHER" id="PTHR11452">
    <property type="entry name" value="ALPHA-GALACTOSIDASE/ALPHA-N-ACETYLGALACTOSAMINIDASE"/>
    <property type="match status" value="1"/>
</dbReference>
<comment type="similarity">
    <text evidence="1 4">Belongs to the glycosyl hydrolase 27 family.</text>
</comment>
<accession>A0A8T0J9V9</accession>
<evidence type="ECO:0000313" key="5">
    <source>
        <dbReference type="EMBL" id="KAG0591638.1"/>
    </source>
</evidence>
<dbReference type="PANTHER" id="PTHR11452:SF42">
    <property type="entry name" value="ALPHA-GALACTOSIDASE"/>
    <property type="match status" value="1"/>
</dbReference>
<dbReference type="Gene3D" id="3.20.20.70">
    <property type="entry name" value="Aldolase class I"/>
    <property type="match status" value="1"/>
</dbReference>
<evidence type="ECO:0000313" key="6">
    <source>
        <dbReference type="Proteomes" id="UP000822688"/>
    </source>
</evidence>
<organism evidence="5 6">
    <name type="scientific">Ceratodon purpureus</name>
    <name type="common">Fire moss</name>
    <name type="synonym">Dicranum purpureum</name>
    <dbReference type="NCBI Taxonomy" id="3225"/>
    <lineage>
        <taxon>Eukaryota</taxon>
        <taxon>Viridiplantae</taxon>
        <taxon>Streptophyta</taxon>
        <taxon>Embryophyta</taxon>
        <taxon>Bryophyta</taxon>
        <taxon>Bryophytina</taxon>
        <taxon>Bryopsida</taxon>
        <taxon>Dicranidae</taxon>
        <taxon>Pseudoditrichales</taxon>
        <taxon>Ditrichaceae</taxon>
        <taxon>Ceratodon</taxon>
    </lineage>
</organism>
<dbReference type="InterPro" id="IPR002241">
    <property type="entry name" value="Glyco_hydro_27"/>
</dbReference>
<dbReference type="Proteomes" id="UP000822688">
    <property type="component" value="Chromosome 1"/>
</dbReference>
<dbReference type="CDD" id="cd14792">
    <property type="entry name" value="GH27"/>
    <property type="match status" value="1"/>
</dbReference>
<evidence type="ECO:0000256" key="1">
    <source>
        <dbReference type="ARBA" id="ARBA00009743"/>
    </source>
</evidence>
<dbReference type="GO" id="GO:0005975">
    <property type="term" value="P:carbohydrate metabolic process"/>
    <property type="evidence" value="ECO:0007669"/>
    <property type="project" value="InterPro"/>
</dbReference>
<dbReference type="Gene3D" id="2.60.40.1180">
    <property type="entry name" value="Golgi alpha-mannosidase II"/>
    <property type="match status" value="1"/>
</dbReference>
<name>A0A8T0J9V9_CERPU</name>
<dbReference type="EMBL" id="CM026421">
    <property type="protein sequence ID" value="KAG0591638.1"/>
    <property type="molecule type" value="Genomic_DNA"/>
</dbReference>
<evidence type="ECO:0000256" key="3">
    <source>
        <dbReference type="ARBA" id="ARBA00023295"/>
    </source>
</evidence>
<comment type="caution">
    <text evidence="5">The sequence shown here is derived from an EMBL/GenBank/DDBJ whole genome shotgun (WGS) entry which is preliminary data.</text>
</comment>